<keyword evidence="3" id="KW-1185">Reference proteome</keyword>
<keyword evidence="1" id="KW-0472">Membrane</keyword>
<reference evidence="2 3" key="1">
    <citation type="submission" date="2021-04" db="EMBL/GenBank/DDBJ databases">
        <authorList>
            <person name="Bliznina A."/>
        </authorList>
    </citation>
    <scope>NUCLEOTIDE SEQUENCE [LARGE SCALE GENOMIC DNA]</scope>
</reference>
<feature type="transmembrane region" description="Helical" evidence="1">
    <location>
        <begin position="60"/>
        <end position="83"/>
    </location>
</feature>
<feature type="transmembrane region" description="Helical" evidence="1">
    <location>
        <begin position="21"/>
        <end position="54"/>
    </location>
</feature>
<organism evidence="2 3">
    <name type="scientific">Oikopleura dioica</name>
    <name type="common">Tunicate</name>
    <dbReference type="NCBI Taxonomy" id="34765"/>
    <lineage>
        <taxon>Eukaryota</taxon>
        <taxon>Metazoa</taxon>
        <taxon>Chordata</taxon>
        <taxon>Tunicata</taxon>
        <taxon>Appendicularia</taxon>
        <taxon>Copelata</taxon>
        <taxon>Oikopleuridae</taxon>
        <taxon>Oikopleura</taxon>
    </lineage>
</organism>
<proteinExistence type="predicted"/>
<sequence>MNVNEQRPIGPKWKGSKFEMRCGLFGLSCHVGIVLVINMISSMVVLATQGIFIYKKSSTFALGGFTGPFLDIFLVFICVTMWCCNLSITLVRMQFAFAILTAICSGALFVIDCALVAVFILLDESQFAILVLLCEIAGAFGLFCTTIPFLVGGNWLLSVKQAEEEKRKLKTTDSWIVRNRVQPGLQILDIDEIAAQNTASTGIYSISANDSFRFSPTNGPILRPVHLGECPPNYSDIFPKSFPWGERRYEDSIVAEKADDFTLVKTSIGYHV</sequence>
<feature type="transmembrane region" description="Helical" evidence="1">
    <location>
        <begin position="95"/>
        <end position="121"/>
    </location>
</feature>
<evidence type="ECO:0000256" key="1">
    <source>
        <dbReference type="SAM" id="Phobius"/>
    </source>
</evidence>
<gene>
    <name evidence="2" type="ORF">OKIOD_LOCUS9582</name>
</gene>
<feature type="transmembrane region" description="Helical" evidence="1">
    <location>
        <begin position="127"/>
        <end position="157"/>
    </location>
</feature>
<accession>A0ABN7SLK5</accession>
<keyword evidence="1" id="KW-1133">Transmembrane helix</keyword>
<dbReference type="Proteomes" id="UP001158576">
    <property type="component" value="Chromosome 1"/>
</dbReference>
<dbReference type="EMBL" id="OU015566">
    <property type="protein sequence ID" value="CAG5103542.1"/>
    <property type="molecule type" value="Genomic_DNA"/>
</dbReference>
<name>A0ABN7SLK5_OIKDI</name>
<keyword evidence="1" id="KW-0812">Transmembrane</keyword>
<evidence type="ECO:0000313" key="2">
    <source>
        <dbReference type="EMBL" id="CAG5103542.1"/>
    </source>
</evidence>
<protein>
    <submittedName>
        <fullName evidence="2">Oidioi.mRNA.OKI2018_I69.chr1.g817.t1.cds</fullName>
    </submittedName>
</protein>
<evidence type="ECO:0000313" key="3">
    <source>
        <dbReference type="Proteomes" id="UP001158576"/>
    </source>
</evidence>